<feature type="transmembrane region" description="Helical" evidence="5">
    <location>
        <begin position="374"/>
        <end position="395"/>
    </location>
</feature>
<feature type="transmembrane region" description="Helical" evidence="5">
    <location>
        <begin position="7"/>
        <end position="39"/>
    </location>
</feature>
<feature type="transmembrane region" description="Helical" evidence="5">
    <location>
        <begin position="230"/>
        <end position="249"/>
    </location>
</feature>
<dbReference type="GO" id="GO:0005886">
    <property type="term" value="C:plasma membrane"/>
    <property type="evidence" value="ECO:0007669"/>
    <property type="project" value="TreeGrafter"/>
</dbReference>
<dbReference type="PANTHER" id="PTHR43652">
    <property type="entry name" value="BASIC AMINO ACID ANTIPORTER YFCC-RELATED"/>
    <property type="match status" value="1"/>
</dbReference>
<name>A0A2S6HUK2_9FIRM</name>
<feature type="transmembrane region" description="Helical" evidence="5">
    <location>
        <begin position="51"/>
        <end position="71"/>
    </location>
</feature>
<dbReference type="Pfam" id="PF00939">
    <property type="entry name" value="Na_sulph_symp"/>
    <property type="match status" value="1"/>
</dbReference>
<dbReference type="Proteomes" id="UP000237749">
    <property type="component" value="Unassembled WGS sequence"/>
</dbReference>
<feature type="transmembrane region" description="Helical" evidence="5">
    <location>
        <begin position="319"/>
        <end position="338"/>
    </location>
</feature>
<feature type="transmembrane region" description="Helical" evidence="5">
    <location>
        <begin position="345"/>
        <end position="368"/>
    </location>
</feature>
<dbReference type="InterPro" id="IPR051679">
    <property type="entry name" value="DASS-Related_Transporters"/>
</dbReference>
<evidence type="ECO:0000313" key="7">
    <source>
        <dbReference type="Proteomes" id="UP000237749"/>
    </source>
</evidence>
<gene>
    <name evidence="6" type="ORF">BXY41_104314</name>
</gene>
<dbReference type="AlphaFoldDB" id="A0A2S6HUK2"/>
<dbReference type="RefSeq" id="WP_104436600.1">
    <property type="nucleotide sequence ID" value="NZ_PTJA01000004.1"/>
</dbReference>
<evidence type="ECO:0000256" key="2">
    <source>
        <dbReference type="ARBA" id="ARBA00022692"/>
    </source>
</evidence>
<feature type="transmembrane region" description="Helical" evidence="5">
    <location>
        <begin position="407"/>
        <end position="426"/>
    </location>
</feature>
<dbReference type="EMBL" id="PTJA01000004">
    <property type="protein sequence ID" value="PPK81511.1"/>
    <property type="molecule type" value="Genomic_DNA"/>
</dbReference>
<accession>A0A2S6HUK2</accession>
<dbReference type="OrthoDB" id="9765532at2"/>
<organism evidence="6 7">
    <name type="scientific">Lacrimispora xylanisolvens</name>
    <dbReference type="NCBI Taxonomy" id="384636"/>
    <lineage>
        <taxon>Bacteria</taxon>
        <taxon>Bacillati</taxon>
        <taxon>Bacillota</taxon>
        <taxon>Clostridia</taxon>
        <taxon>Lachnospirales</taxon>
        <taxon>Lachnospiraceae</taxon>
        <taxon>Lacrimispora</taxon>
    </lineage>
</organism>
<sequence>MTYEMIVVLLILVFMVVMLLSHAIPYGVTGMICCVALVLTGVSDIPTAFSGFSNSTTIMVANMLVVASALGKTSLIHRLRQAMNRLQGKSGIVLVLAMLLITIGLSQLMGQMACLSMMLLFVQTLDDESDISPARMLFIVACVNTIWTAKIPIGMGATMPGTINSFYQGMVEAKDLLGITDYLKAGFFPAVAGTIYCLFMYKVIPNSKIDSSQVREVKEADAISKKHETIIFLVFTGVIMGFMFGNQLGSNISNILPAVGVLILIITGVLSVKETVTTLTGDMIWMIAGMSVISSVLGKTGVGELIGQTVLNLLGENPSGIYVTIVFCVVTTVMTNFLSNLGTMALMCPIAAATALAGGMNVKAIVLVTAVSSWFAIAMPTGCSAAMMAFGIGNFNAFKLMKFTLPLVLILMAALILGVNLFFPIFV</sequence>
<dbReference type="PANTHER" id="PTHR43652:SF2">
    <property type="entry name" value="BASIC AMINO ACID ANTIPORTER YFCC-RELATED"/>
    <property type="match status" value="1"/>
</dbReference>
<feature type="transmembrane region" description="Helical" evidence="5">
    <location>
        <begin position="255"/>
        <end position="272"/>
    </location>
</feature>
<evidence type="ECO:0000313" key="6">
    <source>
        <dbReference type="EMBL" id="PPK81511.1"/>
    </source>
</evidence>
<proteinExistence type="predicted"/>
<evidence type="ECO:0000256" key="5">
    <source>
        <dbReference type="SAM" id="Phobius"/>
    </source>
</evidence>
<dbReference type="GO" id="GO:0022857">
    <property type="term" value="F:transmembrane transporter activity"/>
    <property type="evidence" value="ECO:0007669"/>
    <property type="project" value="InterPro"/>
</dbReference>
<keyword evidence="4 5" id="KW-0472">Membrane</keyword>
<evidence type="ECO:0000256" key="4">
    <source>
        <dbReference type="ARBA" id="ARBA00023136"/>
    </source>
</evidence>
<keyword evidence="2 5" id="KW-0812">Transmembrane</keyword>
<feature type="transmembrane region" description="Helical" evidence="5">
    <location>
        <begin position="284"/>
        <end position="307"/>
    </location>
</feature>
<evidence type="ECO:0000256" key="3">
    <source>
        <dbReference type="ARBA" id="ARBA00022989"/>
    </source>
</evidence>
<comment type="caution">
    <text evidence="6">The sequence shown here is derived from an EMBL/GenBank/DDBJ whole genome shotgun (WGS) entry which is preliminary data.</text>
</comment>
<protein>
    <submittedName>
        <fullName evidence="6">Di/tricarboxylate transporter</fullName>
    </submittedName>
</protein>
<reference evidence="6 7" key="1">
    <citation type="submission" date="2018-02" db="EMBL/GenBank/DDBJ databases">
        <title>Genomic Encyclopedia of Archaeal and Bacterial Type Strains, Phase II (KMG-II): from individual species to whole genera.</title>
        <authorList>
            <person name="Goeker M."/>
        </authorList>
    </citation>
    <scope>NUCLEOTIDE SEQUENCE [LARGE SCALE GENOMIC DNA]</scope>
    <source>
        <strain evidence="6 7">DSM 3808</strain>
    </source>
</reference>
<feature type="transmembrane region" description="Helical" evidence="5">
    <location>
        <begin position="92"/>
        <end position="122"/>
    </location>
</feature>
<comment type="subcellular location">
    <subcellularLocation>
        <location evidence="1">Membrane</location>
        <topology evidence="1">Multi-pass membrane protein</topology>
    </subcellularLocation>
</comment>
<keyword evidence="3 5" id="KW-1133">Transmembrane helix</keyword>
<dbReference type="InterPro" id="IPR001898">
    <property type="entry name" value="SLC13A/DASS"/>
</dbReference>
<evidence type="ECO:0000256" key="1">
    <source>
        <dbReference type="ARBA" id="ARBA00004141"/>
    </source>
</evidence>
<keyword evidence="7" id="KW-1185">Reference proteome</keyword>